<evidence type="ECO:0000313" key="2">
    <source>
        <dbReference type="EMBL" id="MCU9595866.1"/>
    </source>
</evidence>
<dbReference type="RefSeq" id="WP_263062408.1">
    <property type="nucleotide sequence ID" value="NZ_JAOUSE010000087.1"/>
</dbReference>
<keyword evidence="3" id="KW-1185">Reference proteome</keyword>
<protein>
    <submittedName>
        <fullName evidence="2">Transcriptional regulator</fullName>
    </submittedName>
</protein>
<accession>A0ABT2WJJ6</accession>
<evidence type="ECO:0000259" key="1">
    <source>
        <dbReference type="Pfam" id="PF04545"/>
    </source>
</evidence>
<dbReference type="InterPro" id="IPR007630">
    <property type="entry name" value="RNA_pol_sigma70_r4"/>
</dbReference>
<dbReference type="Proteomes" id="UP001208656">
    <property type="component" value="Unassembled WGS sequence"/>
</dbReference>
<dbReference type="Gene3D" id="1.20.140.160">
    <property type="match status" value="1"/>
</dbReference>
<comment type="caution">
    <text evidence="2">The sequence shown here is derived from an EMBL/GenBank/DDBJ whole genome shotgun (WGS) entry which is preliminary data.</text>
</comment>
<reference evidence="2 3" key="1">
    <citation type="submission" date="2022-10" db="EMBL/GenBank/DDBJ databases">
        <title>Description of Fervidibacillus gen. nov. in the family Fervidibacillaceae fam. nov. with two species, Fervidibacillus albus sp. nov., and Fervidibacillus halotolerans sp. nov., isolated from tidal flat sediments.</title>
        <authorList>
            <person name="Kwon K.K."/>
            <person name="Yang S.-H."/>
        </authorList>
    </citation>
    <scope>NUCLEOTIDE SEQUENCE [LARGE SCALE GENOMIC DNA]</scope>
    <source>
        <strain evidence="2 3">DSM 23332</strain>
    </source>
</reference>
<feature type="domain" description="RNA polymerase sigma-70 region 4" evidence="1">
    <location>
        <begin position="81"/>
        <end position="128"/>
    </location>
</feature>
<dbReference type="InterPro" id="IPR013324">
    <property type="entry name" value="RNA_pol_sigma_r3/r4-like"/>
</dbReference>
<dbReference type="EMBL" id="JAOUSE010000087">
    <property type="protein sequence ID" value="MCU9595866.1"/>
    <property type="molecule type" value="Genomic_DNA"/>
</dbReference>
<evidence type="ECO:0000313" key="3">
    <source>
        <dbReference type="Proteomes" id="UP001208656"/>
    </source>
</evidence>
<dbReference type="Pfam" id="PF04545">
    <property type="entry name" value="Sigma70_r4"/>
    <property type="match status" value="1"/>
</dbReference>
<name>A0ABT2WJJ6_9BACI</name>
<sequence length="139" mass="16574">MRLLHMTKEERKKCIKNVEKHLRNYNNYKISLSNLERQLSIASSDNPRYYSPPHSNKHSSEKFIKSEIEFMKMLIEIIDKALTELSDIEREFVQYRYFNKWTVNKTALEMGYSEKAIFTIRNQVMDKLIIGLGSLSFMQ</sequence>
<organism evidence="2 3">
    <name type="scientific">Pallidibacillus thermolactis</name>
    <dbReference type="NCBI Taxonomy" id="251051"/>
    <lineage>
        <taxon>Bacteria</taxon>
        <taxon>Bacillati</taxon>
        <taxon>Bacillota</taxon>
        <taxon>Bacilli</taxon>
        <taxon>Bacillales</taxon>
        <taxon>Bacillaceae</taxon>
        <taxon>Pallidibacillus</taxon>
    </lineage>
</organism>
<gene>
    <name evidence="2" type="ORF">OEV82_15785</name>
</gene>
<dbReference type="SUPFAM" id="SSF88659">
    <property type="entry name" value="Sigma3 and sigma4 domains of RNA polymerase sigma factors"/>
    <property type="match status" value="1"/>
</dbReference>
<proteinExistence type="predicted"/>